<name>A0ACD5V5T7_AVESA</name>
<dbReference type="Proteomes" id="UP001732700">
    <property type="component" value="Chromosome 2D"/>
</dbReference>
<evidence type="ECO:0000313" key="2">
    <source>
        <dbReference type="Proteomes" id="UP001732700"/>
    </source>
</evidence>
<sequence>MPAPLVSAVSTAVVAIGDSSSQADTGKTKKMVKCWKCSADTHASKNCPVEHYCLVCNNSAHPTAKCPSLKLPKPTMIVAGNGTKDTLFNQSSDSIFKANLAPKCTPTAKVTMVGAVVPASVIESQMTRICPLSTQWKWEALPHGDDSFLVSFPSFEDLQRVDGIQMSVPSHNARIVINVWEMQDIQPSFVLPQLWVHVEGVPHTIRHFHGLWAVGSLLGTIVDVDLLTLYSRNIVRICVAMMSPNALQKCVDARGPYIGTTATLKLKGCDFTFRPEAPDFSPDPTFTPIFWRRKGDDSDEDDGTGQKGKDPSTDDTTTRTQGNQMEIDASSQTVVGGPQTNKLSTLPVFAVLYRCTHTLRVWSTLHRAEYRDLFMEVCMRLEDTARDFFTRHGWQHNLRIDLPSAP</sequence>
<protein>
    <submittedName>
        <fullName evidence="1">Uncharacterized protein</fullName>
    </submittedName>
</protein>
<reference evidence="1" key="2">
    <citation type="submission" date="2025-09" db="UniProtKB">
        <authorList>
            <consortium name="EnsemblPlants"/>
        </authorList>
    </citation>
    <scope>IDENTIFICATION</scope>
</reference>
<organism evidence="1 2">
    <name type="scientific">Avena sativa</name>
    <name type="common">Oat</name>
    <dbReference type="NCBI Taxonomy" id="4498"/>
    <lineage>
        <taxon>Eukaryota</taxon>
        <taxon>Viridiplantae</taxon>
        <taxon>Streptophyta</taxon>
        <taxon>Embryophyta</taxon>
        <taxon>Tracheophyta</taxon>
        <taxon>Spermatophyta</taxon>
        <taxon>Magnoliopsida</taxon>
        <taxon>Liliopsida</taxon>
        <taxon>Poales</taxon>
        <taxon>Poaceae</taxon>
        <taxon>BOP clade</taxon>
        <taxon>Pooideae</taxon>
        <taxon>Poodae</taxon>
        <taxon>Poeae</taxon>
        <taxon>Poeae Chloroplast Group 1 (Aveneae type)</taxon>
        <taxon>Aveninae</taxon>
        <taxon>Avena</taxon>
    </lineage>
</organism>
<reference evidence="1" key="1">
    <citation type="submission" date="2021-05" db="EMBL/GenBank/DDBJ databases">
        <authorList>
            <person name="Scholz U."/>
            <person name="Mascher M."/>
            <person name="Fiebig A."/>
        </authorList>
    </citation>
    <scope>NUCLEOTIDE SEQUENCE [LARGE SCALE GENOMIC DNA]</scope>
</reference>
<dbReference type="EnsemblPlants" id="AVESA.00010b.r2.2DG0385170.1">
    <property type="protein sequence ID" value="AVESA.00010b.r2.2DG0385170.1.CDS"/>
    <property type="gene ID" value="AVESA.00010b.r2.2DG0385170"/>
</dbReference>
<keyword evidence="2" id="KW-1185">Reference proteome</keyword>
<accession>A0ACD5V5T7</accession>
<evidence type="ECO:0000313" key="1">
    <source>
        <dbReference type="EnsemblPlants" id="AVESA.00010b.r2.2DG0385170.1.CDS"/>
    </source>
</evidence>
<proteinExistence type="predicted"/>